<feature type="region of interest" description="Disordered" evidence="1">
    <location>
        <begin position="339"/>
        <end position="361"/>
    </location>
</feature>
<feature type="compositionally biased region" description="Basic residues" evidence="1">
    <location>
        <begin position="342"/>
        <end position="359"/>
    </location>
</feature>
<feature type="region of interest" description="Disordered" evidence="1">
    <location>
        <begin position="256"/>
        <end position="292"/>
    </location>
</feature>
<feature type="compositionally biased region" description="Low complexity" evidence="1">
    <location>
        <begin position="270"/>
        <end position="288"/>
    </location>
</feature>
<dbReference type="AlphaFoldDB" id="A0ABD2NCH5"/>
<keyword evidence="3" id="KW-1185">Reference proteome</keyword>
<gene>
    <name evidence="2" type="ORF">HHI36_020908</name>
</gene>
<evidence type="ECO:0000313" key="3">
    <source>
        <dbReference type="Proteomes" id="UP001516400"/>
    </source>
</evidence>
<proteinExistence type="predicted"/>
<accession>A0ABD2NCH5</accession>
<comment type="caution">
    <text evidence="2">The sequence shown here is derived from an EMBL/GenBank/DDBJ whole genome shotgun (WGS) entry which is preliminary data.</text>
</comment>
<reference evidence="2 3" key="1">
    <citation type="journal article" date="2021" name="BMC Biol.">
        <title>Horizontally acquired antibacterial genes associated with adaptive radiation of ladybird beetles.</title>
        <authorList>
            <person name="Li H.S."/>
            <person name="Tang X.F."/>
            <person name="Huang Y.H."/>
            <person name="Xu Z.Y."/>
            <person name="Chen M.L."/>
            <person name="Du X.Y."/>
            <person name="Qiu B.Y."/>
            <person name="Chen P.T."/>
            <person name="Zhang W."/>
            <person name="Slipinski A."/>
            <person name="Escalona H.E."/>
            <person name="Waterhouse R.M."/>
            <person name="Zwick A."/>
            <person name="Pang H."/>
        </authorList>
    </citation>
    <scope>NUCLEOTIDE SEQUENCE [LARGE SCALE GENOMIC DNA]</scope>
    <source>
        <strain evidence="2">SYSU2018</strain>
    </source>
</reference>
<evidence type="ECO:0000313" key="2">
    <source>
        <dbReference type="EMBL" id="KAL3276190.1"/>
    </source>
</evidence>
<organism evidence="2 3">
    <name type="scientific">Cryptolaemus montrouzieri</name>
    <dbReference type="NCBI Taxonomy" id="559131"/>
    <lineage>
        <taxon>Eukaryota</taxon>
        <taxon>Metazoa</taxon>
        <taxon>Ecdysozoa</taxon>
        <taxon>Arthropoda</taxon>
        <taxon>Hexapoda</taxon>
        <taxon>Insecta</taxon>
        <taxon>Pterygota</taxon>
        <taxon>Neoptera</taxon>
        <taxon>Endopterygota</taxon>
        <taxon>Coleoptera</taxon>
        <taxon>Polyphaga</taxon>
        <taxon>Cucujiformia</taxon>
        <taxon>Coccinelloidea</taxon>
        <taxon>Coccinellidae</taxon>
        <taxon>Scymninae</taxon>
        <taxon>Scymnini</taxon>
        <taxon>Cryptolaemus</taxon>
    </lineage>
</organism>
<protein>
    <submittedName>
        <fullName evidence="2">Uncharacterized protein</fullName>
    </submittedName>
</protein>
<sequence length="617" mass="70188">MKPISFENLRRFVGGKRKKKEKDSGFKRSESFKRISIRKSYLDRGKKKHLPKLEVATQTVPEEELTKIFETSCKVDSAVQVDRDESIQNYMELPRRKGCNKNMSKSKEDSPLVSFGGKGSERTVIYVPASDDSLPSPIIRELPSSPSFRRKSSHAGCLERKESNDSAVEMFPWGDSMNVKKSPILREKNKVQRLPSLMPPDSGNEEMCSLSISLGRIWMDAPQVMAPRSLEIPRNQNNVNQSAHHSLDSALRDMKEETTRYQKRQVLPVSRTSSSNSNHTNSTGLLSSRDSGLSFSVPATRFQSPFRMTSGFFSKQPKPKLSVSRDGYFKRTSGVLIDNKRSSLKRRSSRKKRGKKNRNNKSDIYQVVVGRRPRQLAFLKLDPMIFVPPEKRNPSVRRKKSFRTEMCEIRNLNPNESIYLPLDSTDDDLYESLPDDLDLDLWEDDVSLRLNEDTELLLNSDDGDSSDYCVEKRKVRRTSSGAKTRSVKRKKSVGISRKRNATFVVRPTIVRAPSTLRRPTRKNDVERGDGYPVQQPFEIQMMLQYAAGHKSRDLSGHSAVDRRKKSERSAKFNARLYAGGGVAHLSCEPHLIINGLFCRVRCLCSHGSTHRPLLCVV</sequence>
<name>A0ABD2NCH5_9CUCU</name>
<dbReference type="EMBL" id="JABFTP020000083">
    <property type="protein sequence ID" value="KAL3276190.1"/>
    <property type="molecule type" value="Genomic_DNA"/>
</dbReference>
<dbReference type="Proteomes" id="UP001516400">
    <property type="component" value="Unassembled WGS sequence"/>
</dbReference>
<evidence type="ECO:0000256" key="1">
    <source>
        <dbReference type="SAM" id="MobiDB-lite"/>
    </source>
</evidence>